<accession>A0A0G4PS49</accession>
<organism evidence="2 3">
    <name type="scientific">Penicillium camemberti (strain FM 013)</name>
    <dbReference type="NCBI Taxonomy" id="1429867"/>
    <lineage>
        <taxon>Eukaryota</taxon>
        <taxon>Fungi</taxon>
        <taxon>Dikarya</taxon>
        <taxon>Ascomycota</taxon>
        <taxon>Pezizomycotina</taxon>
        <taxon>Eurotiomycetes</taxon>
        <taxon>Eurotiomycetidae</taxon>
        <taxon>Eurotiales</taxon>
        <taxon>Aspergillaceae</taxon>
        <taxon>Penicillium</taxon>
    </lineage>
</organism>
<proteinExistence type="predicted"/>
<dbReference type="EMBL" id="HG793164">
    <property type="protein sequence ID" value="CRL28921.1"/>
    <property type="molecule type" value="Genomic_DNA"/>
</dbReference>
<reference evidence="2 3" key="1">
    <citation type="journal article" date="2014" name="Nat. Commun.">
        <title>Multiple recent horizontal transfers of a large genomic region in cheese making fungi.</title>
        <authorList>
            <person name="Cheeseman K."/>
            <person name="Ropars J."/>
            <person name="Renault P."/>
            <person name="Dupont J."/>
            <person name="Gouzy J."/>
            <person name="Branca A."/>
            <person name="Abraham A.L."/>
            <person name="Ceppi M."/>
            <person name="Conseiller E."/>
            <person name="Debuchy R."/>
            <person name="Malagnac F."/>
            <person name="Goarin A."/>
            <person name="Silar P."/>
            <person name="Lacoste S."/>
            <person name="Sallet E."/>
            <person name="Bensimon A."/>
            <person name="Giraud T."/>
            <person name="Brygoo Y."/>
        </authorList>
    </citation>
    <scope>NUCLEOTIDE SEQUENCE [LARGE SCALE GENOMIC DNA]</scope>
    <source>
        <strain evidence="3">FM 013</strain>
    </source>
</reference>
<name>A0A0G4PS49_PENC3</name>
<dbReference type="Proteomes" id="UP000053732">
    <property type="component" value="Unassembled WGS sequence"/>
</dbReference>
<dbReference type="AlphaFoldDB" id="A0A0G4PS49"/>
<evidence type="ECO:0000313" key="3">
    <source>
        <dbReference type="Proteomes" id="UP000053732"/>
    </source>
</evidence>
<evidence type="ECO:0000313" key="2">
    <source>
        <dbReference type="EMBL" id="CRL28921.1"/>
    </source>
</evidence>
<protein>
    <submittedName>
        <fullName evidence="2">Str. FM013</fullName>
    </submittedName>
</protein>
<keyword evidence="1" id="KW-0472">Membrane</keyword>
<keyword evidence="3" id="KW-1185">Reference proteome</keyword>
<feature type="transmembrane region" description="Helical" evidence="1">
    <location>
        <begin position="28"/>
        <end position="49"/>
    </location>
</feature>
<keyword evidence="1" id="KW-1133">Transmembrane helix</keyword>
<dbReference type="STRING" id="1429867.A0A0G4PS49"/>
<gene>
    <name evidence="2" type="ORF">PCAMFM013_S031g000089</name>
</gene>
<evidence type="ECO:0000256" key="1">
    <source>
        <dbReference type="SAM" id="Phobius"/>
    </source>
</evidence>
<sequence length="153" mass="18042">MSNSINVHASRTVANSVFEYIRLLGHDLIPSLLFFFYLLCTGSLFLDIIHHMLHHCTKAFHSLLQRLARIHHFHYLYFTRHLKFDRKYVRENRFQALPLELAIQICGSILGSRLEGRFIRLIELFKKCRITNTAYLTLPEVWYIGSEAELHPS</sequence>
<keyword evidence="1" id="KW-0812">Transmembrane</keyword>